<evidence type="ECO:0000313" key="2">
    <source>
        <dbReference type="Proteomes" id="UP001494588"/>
    </source>
</evidence>
<dbReference type="Proteomes" id="UP001494588">
    <property type="component" value="Unassembled WGS sequence"/>
</dbReference>
<dbReference type="InterPro" id="IPR014985">
    <property type="entry name" value="WbqC"/>
</dbReference>
<protein>
    <submittedName>
        <fullName evidence="1">WbqC family protein</fullName>
    </submittedName>
</protein>
<reference evidence="1 2" key="1">
    <citation type="submission" date="2024-01" db="EMBL/GenBank/DDBJ databases">
        <title>The diversity of rhizobia nodulating Mimosa spp. in eleven states of Brazil covering several biomes is determined by host plant, location, and edaphic factors.</title>
        <authorList>
            <person name="Rouws L."/>
            <person name="Barauna A."/>
            <person name="Beukes C."/>
            <person name="De Faria S.M."/>
            <person name="Gross E."/>
            <person name="Dos Reis Junior F.B."/>
            <person name="Simon M."/>
            <person name="Maluk M."/>
            <person name="Odee D.W."/>
            <person name="Kenicer G."/>
            <person name="Young J.P.W."/>
            <person name="Reis V.M."/>
            <person name="Zilli J."/>
            <person name="James E.K."/>
        </authorList>
    </citation>
    <scope>NUCLEOTIDE SEQUENCE [LARGE SCALE GENOMIC DNA]</scope>
    <source>
        <strain evidence="1 2">JPY77</strain>
    </source>
</reference>
<gene>
    <name evidence="1" type="ORF">V4C55_02605</name>
</gene>
<sequence length="239" mass="26529">MKLGIMQPYFFPYLGHFALIASTDAWVVFDITQYTPKTWMNRNRVLHPKEGWNYVSVPLSNSSISIATSEARVLNVADTRRSVLGKLSHYRSKAPYYRAVEGLVQAAMADDTDDRLTHLNARGLRLVCEYLGLPFNYRICSELGLDLPEKLPPGGWAPAICSALGASGYVNPVGGRDLFDPADFTSRGISLEFLSFELGAYDTAPYQFEPGLSILDVLMWNSPQTVVDMLRAGTTLLPQ</sequence>
<dbReference type="RefSeq" id="WP_201648856.1">
    <property type="nucleotide sequence ID" value="NZ_CAJHCS010000003.1"/>
</dbReference>
<name>A0ABU9Q5B4_9BURK</name>
<dbReference type="Pfam" id="PF08889">
    <property type="entry name" value="WbqC"/>
    <property type="match status" value="1"/>
</dbReference>
<organism evidence="1 2">
    <name type="scientific">Paraburkholderia sabiae</name>
    <dbReference type="NCBI Taxonomy" id="273251"/>
    <lineage>
        <taxon>Bacteria</taxon>
        <taxon>Pseudomonadati</taxon>
        <taxon>Pseudomonadota</taxon>
        <taxon>Betaproteobacteria</taxon>
        <taxon>Burkholderiales</taxon>
        <taxon>Burkholderiaceae</taxon>
        <taxon>Paraburkholderia</taxon>
    </lineage>
</organism>
<accession>A0ABU9Q5B4</accession>
<proteinExistence type="predicted"/>
<comment type="caution">
    <text evidence="1">The sequence shown here is derived from an EMBL/GenBank/DDBJ whole genome shotgun (WGS) entry which is preliminary data.</text>
</comment>
<evidence type="ECO:0000313" key="1">
    <source>
        <dbReference type="EMBL" id="MEM5284578.1"/>
    </source>
</evidence>
<dbReference type="EMBL" id="JAZHGC010000002">
    <property type="protein sequence ID" value="MEM5284578.1"/>
    <property type="molecule type" value="Genomic_DNA"/>
</dbReference>
<keyword evidence="2" id="KW-1185">Reference proteome</keyword>